<organism evidence="1">
    <name type="scientific">Sesamum latifolium</name>
    <dbReference type="NCBI Taxonomy" id="2727402"/>
    <lineage>
        <taxon>Eukaryota</taxon>
        <taxon>Viridiplantae</taxon>
        <taxon>Streptophyta</taxon>
        <taxon>Embryophyta</taxon>
        <taxon>Tracheophyta</taxon>
        <taxon>Spermatophyta</taxon>
        <taxon>Magnoliopsida</taxon>
        <taxon>eudicotyledons</taxon>
        <taxon>Gunneridae</taxon>
        <taxon>Pentapetalae</taxon>
        <taxon>asterids</taxon>
        <taxon>lamiids</taxon>
        <taxon>Lamiales</taxon>
        <taxon>Pedaliaceae</taxon>
        <taxon>Sesamum</taxon>
    </lineage>
</organism>
<accession>A0AAW2SFY5</accession>
<comment type="caution">
    <text evidence="1">The sequence shown here is derived from an EMBL/GenBank/DDBJ whole genome shotgun (WGS) entry which is preliminary data.</text>
</comment>
<dbReference type="EMBL" id="JACGWN010000027">
    <property type="protein sequence ID" value="KAL0391348.1"/>
    <property type="molecule type" value="Genomic_DNA"/>
</dbReference>
<evidence type="ECO:0000313" key="1">
    <source>
        <dbReference type="EMBL" id="KAL0391348.1"/>
    </source>
</evidence>
<sequence>MNPVGKAFVRVYSRAADLTELKQQIQPILGSVDQVKAVYRVTTMEPYSTLQFKESFPTF</sequence>
<proteinExistence type="predicted"/>
<dbReference type="AlphaFoldDB" id="A0AAW2SFY5"/>
<gene>
    <name evidence="1" type="ORF">Slati_4572200</name>
</gene>
<reference evidence="1" key="1">
    <citation type="submission" date="2020-06" db="EMBL/GenBank/DDBJ databases">
        <authorList>
            <person name="Li T."/>
            <person name="Hu X."/>
            <person name="Zhang T."/>
            <person name="Song X."/>
            <person name="Zhang H."/>
            <person name="Dai N."/>
            <person name="Sheng W."/>
            <person name="Hou X."/>
            <person name="Wei L."/>
        </authorList>
    </citation>
    <scope>NUCLEOTIDE SEQUENCE</scope>
    <source>
        <strain evidence="1">KEN1</strain>
        <tissue evidence="1">Leaf</tissue>
    </source>
</reference>
<protein>
    <submittedName>
        <fullName evidence="1">Uncharacterized protein</fullName>
    </submittedName>
</protein>
<reference evidence="1" key="2">
    <citation type="journal article" date="2024" name="Plant">
        <title>Genomic evolution and insights into agronomic trait innovations of Sesamum species.</title>
        <authorList>
            <person name="Miao H."/>
            <person name="Wang L."/>
            <person name="Qu L."/>
            <person name="Liu H."/>
            <person name="Sun Y."/>
            <person name="Le M."/>
            <person name="Wang Q."/>
            <person name="Wei S."/>
            <person name="Zheng Y."/>
            <person name="Lin W."/>
            <person name="Duan Y."/>
            <person name="Cao H."/>
            <person name="Xiong S."/>
            <person name="Wang X."/>
            <person name="Wei L."/>
            <person name="Li C."/>
            <person name="Ma Q."/>
            <person name="Ju M."/>
            <person name="Zhao R."/>
            <person name="Li G."/>
            <person name="Mu C."/>
            <person name="Tian Q."/>
            <person name="Mei H."/>
            <person name="Zhang T."/>
            <person name="Gao T."/>
            <person name="Zhang H."/>
        </authorList>
    </citation>
    <scope>NUCLEOTIDE SEQUENCE</scope>
    <source>
        <strain evidence="1">KEN1</strain>
    </source>
</reference>
<name>A0AAW2SFY5_9LAMI</name>